<dbReference type="RefSeq" id="WP_119352199.1">
    <property type="nucleotide sequence ID" value="NZ_QWET01000032.1"/>
</dbReference>
<dbReference type="Proteomes" id="UP000266441">
    <property type="component" value="Unassembled WGS sequence"/>
</dbReference>
<comment type="caution">
    <text evidence="2">The sequence shown here is derived from an EMBL/GenBank/DDBJ whole genome shotgun (WGS) entry which is preliminary data.</text>
</comment>
<reference evidence="2 3" key="1">
    <citation type="journal article" date="2015" name="Int. J. Syst. Evol. Microbiol.">
        <title>Mariniphaga sediminis sp. nov., isolated from coastal sediment.</title>
        <authorList>
            <person name="Wang F.Q."/>
            <person name="Shen Q.Y."/>
            <person name="Chen G.J."/>
            <person name="Du Z.J."/>
        </authorList>
    </citation>
    <scope>NUCLEOTIDE SEQUENCE [LARGE SCALE GENOMIC DNA]</scope>
    <source>
        <strain evidence="2 3">SY21</strain>
    </source>
</reference>
<dbReference type="EMBL" id="QWET01000032">
    <property type="protein sequence ID" value="RIH62891.1"/>
    <property type="molecule type" value="Genomic_DNA"/>
</dbReference>
<evidence type="ECO:0008006" key="4">
    <source>
        <dbReference type="Google" id="ProtNLM"/>
    </source>
</evidence>
<name>A0A399CWV2_9BACT</name>
<organism evidence="2 3">
    <name type="scientific">Mariniphaga sediminis</name>
    <dbReference type="NCBI Taxonomy" id="1628158"/>
    <lineage>
        <taxon>Bacteria</taxon>
        <taxon>Pseudomonadati</taxon>
        <taxon>Bacteroidota</taxon>
        <taxon>Bacteroidia</taxon>
        <taxon>Marinilabiliales</taxon>
        <taxon>Prolixibacteraceae</taxon>
        <taxon>Mariniphaga</taxon>
    </lineage>
</organism>
<feature type="chain" id="PRO_5017175727" description="Outer membrane protein beta-barrel domain-containing protein" evidence="1">
    <location>
        <begin position="23"/>
        <end position="143"/>
    </location>
</feature>
<gene>
    <name evidence="2" type="ORF">D1164_22690</name>
</gene>
<dbReference type="AlphaFoldDB" id="A0A399CWV2"/>
<evidence type="ECO:0000313" key="3">
    <source>
        <dbReference type="Proteomes" id="UP000266441"/>
    </source>
</evidence>
<keyword evidence="1" id="KW-0732">Signal</keyword>
<accession>A0A399CWV2</accession>
<evidence type="ECO:0000313" key="2">
    <source>
        <dbReference type="EMBL" id="RIH62891.1"/>
    </source>
</evidence>
<protein>
    <recommendedName>
        <fullName evidence="4">Outer membrane protein beta-barrel domain-containing protein</fullName>
    </recommendedName>
</protein>
<sequence length="143" mass="16252">MKKYLKLILLLSITLIIKSSFAQISFSTYSLQAIGISTDNDKKISGELKAFLNRESEDIILEPTIFYNFKQHDYHQISVGIGFSARPFAEIDGVNGLTIPVQLEISPIEKVKNFSVLMELTPQVGDNFSSEIRTLWGIRYTFR</sequence>
<keyword evidence="3" id="KW-1185">Reference proteome</keyword>
<feature type="signal peptide" evidence="1">
    <location>
        <begin position="1"/>
        <end position="22"/>
    </location>
</feature>
<proteinExistence type="predicted"/>
<evidence type="ECO:0000256" key="1">
    <source>
        <dbReference type="SAM" id="SignalP"/>
    </source>
</evidence>
<dbReference type="OrthoDB" id="1122115at2"/>